<feature type="binding site" evidence="6">
    <location>
        <begin position="263"/>
        <end position="267"/>
    </location>
    <ligand>
        <name>FAD</name>
        <dbReference type="ChEBI" id="CHEBI:57692"/>
    </ligand>
</feature>
<protein>
    <submittedName>
        <fullName evidence="9">DNA photolyase domain-containing protein</fullName>
    </submittedName>
</protein>
<dbReference type="PROSITE" id="PS51645">
    <property type="entry name" value="PHR_CRY_ALPHA_BETA"/>
    <property type="match status" value="1"/>
</dbReference>
<feature type="binding site" evidence="6">
    <location>
        <position position="302"/>
    </location>
    <ligand>
        <name>FAD</name>
        <dbReference type="ChEBI" id="CHEBI:57692"/>
    </ligand>
</feature>
<dbReference type="InterPro" id="IPR006050">
    <property type="entry name" value="DNA_photolyase_N"/>
</dbReference>
<dbReference type="Proteomes" id="UP000030755">
    <property type="component" value="Unassembled WGS sequence"/>
</dbReference>
<dbReference type="OrthoDB" id="435881at2759"/>
<keyword evidence="9" id="KW-0456">Lyase</keyword>
<name>A0A075AZM1_ROZAC</name>
<proteinExistence type="inferred from homology"/>
<feature type="site" description="Electron transfer via tryptophanyl radical" evidence="7">
    <location>
        <position position="390"/>
    </location>
</feature>
<organism evidence="9 10">
    <name type="scientific">Rozella allomycis (strain CSF55)</name>
    <dbReference type="NCBI Taxonomy" id="988480"/>
    <lineage>
        <taxon>Eukaryota</taxon>
        <taxon>Fungi</taxon>
        <taxon>Fungi incertae sedis</taxon>
        <taxon>Cryptomycota</taxon>
        <taxon>Cryptomycota incertae sedis</taxon>
        <taxon>Rozella</taxon>
    </lineage>
</organism>
<dbReference type="PROSITE" id="PS00394">
    <property type="entry name" value="DNA_PHOTOLYASES_1_1"/>
    <property type="match status" value="1"/>
</dbReference>
<dbReference type="NCBIfam" id="NF007955">
    <property type="entry name" value="PRK10674.1"/>
    <property type="match status" value="1"/>
</dbReference>
<dbReference type="STRING" id="988480.A0A075AZM1"/>
<comment type="similarity">
    <text evidence="2">Belongs to the DNA photolyase class-1 family.</text>
</comment>
<comment type="cofactor">
    <cofactor evidence="1">
        <name>(6R)-5,10-methylene-5,6,7,8-tetrahydrofolate</name>
        <dbReference type="ChEBI" id="CHEBI:15636"/>
    </cofactor>
</comment>
<dbReference type="GO" id="GO:0043153">
    <property type="term" value="P:entrainment of circadian clock by photoperiod"/>
    <property type="evidence" value="ECO:0007669"/>
    <property type="project" value="TreeGrafter"/>
</dbReference>
<dbReference type="PANTHER" id="PTHR11455">
    <property type="entry name" value="CRYPTOCHROME"/>
    <property type="match status" value="1"/>
</dbReference>
<feature type="site" description="Electron transfer via tryptophanyl radical" evidence="7">
    <location>
        <position position="337"/>
    </location>
</feature>
<dbReference type="GO" id="GO:0071949">
    <property type="term" value="F:FAD binding"/>
    <property type="evidence" value="ECO:0007669"/>
    <property type="project" value="TreeGrafter"/>
</dbReference>
<evidence type="ECO:0000256" key="5">
    <source>
        <dbReference type="ARBA" id="ARBA00022991"/>
    </source>
</evidence>
<dbReference type="GO" id="GO:0006950">
    <property type="term" value="P:response to stress"/>
    <property type="evidence" value="ECO:0007669"/>
    <property type="project" value="UniProtKB-ARBA"/>
</dbReference>
<keyword evidence="4 6" id="KW-0274">FAD</keyword>
<dbReference type="HOGENOM" id="CLU_010348_2_1_1"/>
<keyword evidence="3 6" id="KW-0285">Flavoprotein</keyword>
<feature type="binding site" evidence="6">
    <location>
        <position position="251"/>
    </location>
    <ligand>
        <name>FAD</name>
        <dbReference type="ChEBI" id="CHEBI:57692"/>
    </ligand>
</feature>
<evidence type="ECO:0000256" key="2">
    <source>
        <dbReference type="ARBA" id="ARBA00005862"/>
    </source>
</evidence>
<evidence type="ECO:0000256" key="7">
    <source>
        <dbReference type="PIRSR" id="PIRSR602081-2"/>
    </source>
</evidence>
<dbReference type="SUPFAM" id="SSF48173">
    <property type="entry name" value="Cryptochrome/photolyase FAD-binding domain"/>
    <property type="match status" value="1"/>
</dbReference>
<comment type="cofactor">
    <cofactor evidence="6">
        <name>FAD</name>
        <dbReference type="ChEBI" id="CHEBI:57692"/>
    </cofactor>
    <text evidence="6">Binds 1 FAD per subunit.</text>
</comment>
<dbReference type="Pfam" id="PF03441">
    <property type="entry name" value="FAD_binding_7"/>
    <property type="match status" value="1"/>
</dbReference>
<dbReference type="GO" id="GO:0032922">
    <property type="term" value="P:circadian regulation of gene expression"/>
    <property type="evidence" value="ECO:0007669"/>
    <property type="project" value="TreeGrafter"/>
</dbReference>
<gene>
    <name evidence="9" type="ORF">O9G_003259</name>
</gene>
<evidence type="ECO:0000256" key="1">
    <source>
        <dbReference type="ARBA" id="ARBA00001932"/>
    </source>
</evidence>
<reference evidence="9 10" key="1">
    <citation type="journal article" date="2013" name="Curr. Biol.">
        <title>Shared signatures of parasitism and phylogenomics unite Cryptomycota and microsporidia.</title>
        <authorList>
            <person name="James T.Y."/>
            <person name="Pelin A."/>
            <person name="Bonen L."/>
            <person name="Ahrendt S."/>
            <person name="Sain D."/>
            <person name="Corradi N."/>
            <person name="Stajich J.E."/>
        </authorList>
    </citation>
    <scope>NUCLEOTIDE SEQUENCE [LARGE SCALE GENOMIC DNA]</scope>
    <source>
        <strain evidence="9 10">CSF55</strain>
    </source>
</reference>
<dbReference type="GO" id="GO:0005737">
    <property type="term" value="C:cytoplasm"/>
    <property type="evidence" value="ECO:0007669"/>
    <property type="project" value="TreeGrafter"/>
</dbReference>
<dbReference type="Pfam" id="PF00875">
    <property type="entry name" value="DNA_photolyase"/>
    <property type="match status" value="1"/>
</dbReference>
<evidence type="ECO:0000259" key="8">
    <source>
        <dbReference type="PROSITE" id="PS51645"/>
    </source>
</evidence>
<dbReference type="GO" id="GO:0003677">
    <property type="term" value="F:DNA binding"/>
    <property type="evidence" value="ECO:0007669"/>
    <property type="project" value="TreeGrafter"/>
</dbReference>
<dbReference type="PANTHER" id="PTHR11455:SF18">
    <property type="entry name" value="SI:CH1073-390K14.1"/>
    <property type="match status" value="1"/>
</dbReference>
<feature type="binding site" evidence="6">
    <location>
        <begin position="305"/>
        <end position="312"/>
    </location>
    <ligand>
        <name>FAD</name>
        <dbReference type="ChEBI" id="CHEBI:57692"/>
    </ligand>
</feature>
<evidence type="ECO:0000313" key="9">
    <source>
        <dbReference type="EMBL" id="EPZ35776.1"/>
    </source>
</evidence>
<dbReference type="SUPFAM" id="SSF52425">
    <property type="entry name" value="Cryptochrome/photolyase, N-terminal domain"/>
    <property type="match status" value="1"/>
</dbReference>
<keyword evidence="5" id="KW-0157">Chromophore</keyword>
<dbReference type="EMBL" id="KE560757">
    <property type="protein sequence ID" value="EPZ35776.1"/>
    <property type="molecule type" value="Genomic_DNA"/>
</dbReference>
<dbReference type="GO" id="GO:0006139">
    <property type="term" value="P:nucleobase-containing compound metabolic process"/>
    <property type="evidence" value="ECO:0007669"/>
    <property type="project" value="UniProtKB-ARBA"/>
</dbReference>
<dbReference type="InterPro" id="IPR018394">
    <property type="entry name" value="DNA_photolyase_1_CS_C"/>
</dbReference>
<accession>A0A075AZM1</accession>
<feature type="site" description="Electron transfer via tryptophanyl radical" evidence="7">
    <location>
        <position position="413"/>
    </location>
</feature>
<dbReference type="InterPro" id="IPR005101">
    <property type="entry name" value="Cryptochr/Photolyase_FAD-bd"/>
</dbReference>
<sequence length="509" mass="58776">MKRSLEKGEMVLKKVSQRALMWFKSDLRVTDNPALRNASLYGEVIALYIISPQEWKSHDVAPIKVDFILRNLKKLRESLNELNIPLVVKQINHVKETPNLILNHCKEWNINAVFINKEYEVDESKRDLKVQKTLEENGFLFDITHDQCVVPPGRVLTKDGKPYSVFTPFKKAWIKILLAENSLIQVIPLPEPNIDQSLIIHQEKNEIPEKVEGFDISKKYDADYVRGLWAAGKEAAHKKLEQFSKFKILDYKKNRDAPALDGTSVISPFLAIGALGIRECLNEALIANKGLLDSGNEGAVTWISELCWREFYRHVLFHYPRVCMYQPFKLETKNIKWRDDPEGFEKWCKGETGYPIVDAGMRQLNKTGWMHNRSRMIAAMFLTKDLLIDWRKGEKYFMENLIDGDFASNNGGWQWSASTGTDSQPYFRVFNPLLQSQKNDPDGVFIKKWVPELKGLNKKQIHCPKDCLGASEFKKLNYPLPLVDHDMARKRAIDAFKNLKTDEEPKSAY</sequence>
<keyword evidence="10" id="KW-1185">Reference proteome</keyword>
<dbReference type="OMA" id="YTVFTPY"/>
<evidence type="ECO:0000256" key="3">
    <source>
        <dbReference type="ARBA" id="ARBA00022630"/>
    </source>
</evidence>
<dbReference type="InterPro" id="IPR014729">
    <property type="entry name" value="Rossmann-like_a/b/a_fold"/>
</dbReference>
<dbReference type="Gene3D" id="3.40.50.620">
    <property type="entry name" value="HUPs"/>
    <property type="match status" value="1"/>
</dbReference>
<evidence type="ECO:0000256" key="4">
    <source>
        <dbReference type="ARBA" id="ARBA00022827"/>
    </source>
</evidence>
<dbReference type="PRINTS" id="PR00147">
    <property type="entry name" value="DNAPHOTLYASE"/>
</dbReference>
<feature type="domain" description="Photolyase/cryptochrome alpha/beta" evidence="8">
    <location>
        <begin position="17"/>
        <end position="149"/>
    </location>
</feature>
<dbReference type="AlphaFoldDB" id="A0A075AZM1"/>
<dbReference type="GO" id="GO:0003904">
    <property type="term" value="F:deoxyribodipyrimidine photo-lyase activity"/>
    <property type="evidence" value="ECO:0007669"/>
    <property type="project" value="TreeGrafter"/>
</dbReference>
<dbReference type="InterPro" id="IPR036134">
    <property type="entry name" value="Crypto/Photolyase_FAD-like_sf"/>
</dbReference>
<evidence type="ECO:0000256" key="6">
    <source>
        <dbReference type="PIRSR" id="PIRSR602081-1"/>
    </source>
</evidence>
<evidence type="ECO:0000313" key="10">
    <source>
        <dbReference type="Proteomes" id="UP000030755"/>
    </source>
</evidence>
<dbReference type="Gene3D" id="1.10.579.10">
    <property type="entry name" value="DNA Cyclobutane Dipyrimidine Photolyase, subunit A, domain 3"/>
    <property type="match status" value="1"/>
</dbReference>
<dbReference type="GO" id="GO:0005634">
    <property type="term" value="C:nucleus"/>
    <property type="evidence" value="ECO:0007669"/>
    <property type="project" value="TreeGrafter"/>
</dbReference>
<dbReference type="FunFam" id="1.10.579.10:FF:000003">
    <property type="entry name" value="Deoxyribodipyrimidine photo-lyase"/>
    <property type="match status" value="1"/>
</dbReference>
<dbReference type="InterPro" id="IPR036155">
    <property type="entry name" value="Crypto/Photolyase_N_sf"/>
</dbReference>
<dbReference type="Gene3D" id="1.25.40.80">
    <property type="match status" value="1"/>
</dbReference>
<feature type="binding site" evidence="6">
    <location>
        <begin position="403"/>
        <end position="405"/>
    </location>
    <ligand>
        <name>FAD</name>
        <dbReference type="ChEBI" id="CHEBI:57692"/>
    </ligand>
</feature>
<dbReference type="InterPro" id="IPR002081">
    <property type="entry name" value="Cryptochrome/DNA_photolyase_1"/>
</dbReference>